<dbReference type="Proteomes" id="UP001652642">
    <property type="component" value="Chromosome 7"/>
</dbReference>
<feature type="compositionally biased region" description="Polar residues" evidence="4">
    <location>
        <begin position="281"/>
        <end position="297"/>
    </location>
</feature>
<feature type="compositionally biased region" description="Gly residues" evidence="4">
    <location>
        <begin position="260"/>
        <end position="270"/>
    </location>
</feature>
<proteinExistence type="predicted"/>
<feature type="compositionally biased region" description="Polar residues" evidence="4">
    <location>
        <begin position="365"/>
        <end position="374"/>
    </location>
</feature>
<gene>
    <name evidence="6" type="primary">SSBP4</name>
</gene>
<dbReference type="SMART" id="SM00667">
    <property type="entry name" value="LisH"/>
    <property type="match status" value="1"/>
</dbReference>
<dbReference type="PROSITE" id="PS50896">
    <property type="entry name" value="LISH"/>
    <property type="match status" value="1"/>
</dbReference>
<accession>A0ABM5ELB6</accession>
<dbReference type="GO" id="GO:0003677">
    <property type="term" value="F:DNA binding"/>
    <property type="evidence" value="ECO:0007669"/>
    <property type="project" value="UniProtKB-KW"/>
</dbReference>
<feature type="region of interest" description="Disordered" evidence="4">
    <location>
        <begin position="246"/>
        <end position="405"/>
    </location>
</feature>
<keyword evidence="2 6" id="KW-0238">DNA-binding</keyword>
<dbReference type="GeneID" id="110072702"/>
<protein>
    <submittedName>
        <fullName evidence="6">Single-stranded DNA-binding protein 4 isoform X1</fullName>
    </submittedName>
</protein>
<keyword evidence="5" id="KW-1185">Reference proteome</keyword>
<evidence type="ECO:0000256" key="2">
    <source>
        <dbReference type="ARBA" id="ARBA00023125"/>
    </source>
</evidence>
<dbReference type="Pfam" id="PF04503">
    <property type="entry name" value="SSDP"/>
    <property type="match status" value="1"/>
</dbReference>
<evidence type="ECO:0000313" key="5">
    <source>
        <dbReference type="Proteomes" id="UP001652642"/>
    </source>
</evidence>
<feature type="compositionally biased region" description="Gly residues" evidence="4">
    <location>
        <begin position="393"/>
        <end position="402"/>
    </location>
</feature>
<dbReference type="PRINTS" id="PR01743">
    <property type="entry name" value="SSDNABINDING"/>
</dbReference>
<comment type="subcellular location">
    <subcellularLocation>
        <location evidence="1">Nucleus</location>
    </subcellularLocation>
</comment>
<organism evidence="5 6">
    <name type="scientific">Pogona vitticeps</name>
    <name type="common">central bearded dragon</name>
    <dbReference type="NCBI Taxonomy" id="103695"/>
    <lineage>
        <taxon>Eukaryota</taxon>
        <taxon>Metazoa</taxon>
        <taxon>Chordata</taxon>
        <taxon>Craniata</taxon>
        <taxon>Vertebrata</taxon>
        <taxon>Euteleostomi</taxon>
        <taxon>Lepidosauria</taxon>
        <taxon>Squamata</taxon>
        <taxon>Bifurcata</taxon>
        <taxon>Unidentata</taxon>
        <taxon>Episquamata</taxon>
        <taxon>Toxicofera</taxon>
        <taxon>Iguania</taxon>
        <taxon>Acrodonta</taxon>
        <taxon>Agamidae</taxon>
        <taxon>Amphibolurinae</taxon>
        <taxon>Pogona</taxon>
    </lineage>
</organism>
<evidence type="ECO:0000313" key="6">
    <source>
        <dbReference type="RefSeq" id="XP_072833947.1"/>
    </source>
</evidence>
<evidence type="ECO:0000256" key="4">
    <source>
        <dbReference type="SAM" id="MobiDB-lite"/>
    </source>
</evidence>
<evidence type="ECO:0000256" key="3">
    <source>
        <dbReference type="ARBA" id="ARBA00023242"/>
    </source>
</evidence>
<dbReference type="PANTHER" id="PTHR12610">
    <property type="entry name" value="SINGLE STRANDED DNA BINDING PROTEIN"/>
    <property type="match status" value="1"/>
</dbReference>
<keyword evidence="3" id="KW-0539">Nucleus</keyword>
<dbReference type="InterPro" id="IPR006594">
    <property type="entry name" value="LisH"/>
</dbReference>
<feature type="region of interest" description="Disordered" evidence="4">
    <location>
        <begin position="100"/>
        <end position="139"/>
    </location>
</feature>
<name>A0ABM5ELB6_9SAUR</name>
<reference evidence="6" key="1">
    <citation type="submission" date="2025-08" db="UniProtKB">
        <authorList>
            <consortium name="RefSeq"/>
        </authorList>
    </citation>
    <scope>IDENTIFICATION</scope>
</reference>
<dbReference type="PANTHER" id="PTHR12610:SF30">
    <property type="entry name" value="SINGLE-STRANDED DNA-BINDING PROTEIN 4"/>
    <property type="match status" value="1"/>
</dbReference>
<dbReference type="InterPro" id="IPR008116">
    <property type="entry name" value="SSDP_DNA-bd"/>
</dbReference>
<sequence length="424" mass="44202">MYPKGKAAGVPSDGQAREKLALYVYEYLLHMGAQKSAQSFLSEIHWEKNITLGEPPGFLHSWWCVFWDLYCAAPDRRETCEHSSETKIFHDYSSAATSSPVMASLAPGDGLPPGPLPSGVFQGPPSSQPSRHAQAPLANPGAMVMGPHNQPFMGSRFPGGLRPSLRMPSQPPVGVPGSQPFLPVVMDSAARAHASVGPGPCMTPPRGMTGVVPQSYGGGMRVPPGSLAGMPTLSMGPGIRGPWLNMNPNAGPFSSPSPGSYGGPTGGSGPPGTPLMPSPGDSTNSSENMYVMNSTGPPGSRPSFSMGASPEGPIAMEPHHLNGSLGPAEMDSLPKNSPNRLAPLTHPPGTPRDDDGSGGEMGTGSFLNPFQSESVRACAVERRPRRGSRGSRGPRGGRGGPWPGRLGLAAEEALLSWKRPLSEV</sequence>
<dbReference type="RefSeq" id="XP_072833947.1">
    <property type="nucleotide sequence ID" value="XM_072977846.1"/>
</dbReference>
<evidence type="ECO:0000256" key="1">
    <source>
        <dbReference type="ARBA" id="ARBA00004123"/>
    </source>
</evidence>